<gene>
    <name evidence="3" type="ORF">XNOV1_A004389</name>
</gene>
<feature type="region of interest" description="Disordered" evidence="2">
    <location>
        <begin position="47"/>
        <end position="71"/>
    </location>
</feature>
<dbReference type="Pfam" id="PF15771">
    <property type="entry name" value="IHO1"/>
    <property type="match status" value="1"/>
</dbReference>
<proteinExistence type="predicted"/>
<feature type="compositionally biased region" description="Polar residues" evidence="2">
    <location>
        <begin position="47"/>
        <end position="67"/>
    </location>
</feature>
<name>A0AAV1EPK6_XYRNO</name>
<dbReference type="PANTHER" id="PTHR35662">
    <property type="entry name" value="INTERACTOR OF HORMAD1 PROTEIN 1"/>
    <property type="match status" value="1"/>
</dbReference>
<dbReference type="Proteomes" id="UP001178508">
    <property type="component" value="Chromosome 2"/>
</dbReference>
<evidence type="ECO:0000313" key="3">
    <source>
        <dbReference type="EMBL" id="CAJ1050688.1"/>
    </source>
</evidence>
<evidence type="ECO:0000313" key="4">
    <source>
        <dbReference type="Proteomes" id="UP001178508"/>
    </source>
</evidence>
<dbReference type="GO" id="GO:0007129">
    <property type="term" value="P:homologous chromosome pairing at meiosis"/>
    <property type="evidence" value="ECO:0007669"/>
    <property type="project" value="TreeGrafter"/>
</dbReference>
<dbReference type="InterPro" id="IPR031529">
    <property type="entry name" value="IHO1"/>
</dbReference>
<dbReference type="GO" id="GO:0006310">
    <property type="term" value="P:DNA recombination"/>
    <property type="evidence" value="ECO:0007669"/>
    <property type="project" value="InterPro"/>
</dbReference>
<protein>
    <submittedName>
        <fullName evidence="3">Interactor of HORMAD1 protein 1 isoform X1</fullName>
    </submittedName>
</protein>
<evidence type="ECO:0000256" key="1">
    <source>
        <dbReference type="SAM" id="Coils"/>
    </source>
</evidence>
<organism evidence="3 4">
    <name type="scientific">Xyrichtys novacula</name>
    <name type="common">Pearly razorfish</name>
    <name type="synonym">Hemipteronotus novacula</name>
    <dbReference type="NCBI Taxonomy" id="13765"/>
    <lineage>
        <taxon>Eukaryota</taxon>
        <taxon>Metazoa</taxon>
        <taxon>Chordata</taxon>
        <taxon>Craniata</taxon>
        <taxon>Vertebrata</taxon>
        <taxon>Euteleostomi</taxon>
        <taxon>Actinopterygii</taxon>
        <taxon>Neopterygii</taxon>
        <taxon>Teleostei</taxon>
        <taxon>Neoteleostei</taxon>
        <taxon>Acanthomorphata</taxon>
        <taxon>Eupercaria</taxon>
        <taxon>Labriformes</taxon>
        <taxon>Labridae</taxon>
        <taxon>Xyrichtys</taxon>
    </lineage>
</organism>
<dbReference type="AlphaFoldDB" id="A0AAV1EPK6"/>
<dbReference type="GO" id="GO:0000794">
    <property type="term" value="C:condensed nuclear chromosome"/>
    <property type="evidence" value="ECO:0007669"/>
    <property type="project" value="TreeGrafter"/>
</dbReference>
<keyword evidence="1" id="KW-0175">Coiled coil</keyword>
<keyword evidence="4" id="KW-1185">Reference proteome</keyword>
<feature type="region of interest" description="Disordered" evidence="2">
    <location>
        <begin position="308"/>
        <end position="338"/>
    </location>
</feature>
<evidence type="ECO:0000256" key="2">
    <source>
        <dbReference type="SAM" id="MobiDB-lite"/>
    </source>
</evidence>
<dbReference type="GO" id="GO:0042138">
    <property type="term" value="P:meiotic DNA double-strand break formation"/>
    <property type="evidence" value="ECO:0007669"/>
    <property type="project" value="InterPro"/>
</dbReference>
<accession>A0AAV1EPK6</accession>
<dbReference type="EMBL" id="OY660865">
    <property type="protein sequence ID" value="CAJ1050688.1"/>
    <property type="molecule type" value="Genomic_DNA"/>
</dbReference>
<feature type="coiled-coil region" evidence="1">
    <location>
        <begin position="172"/>
        <end position="231"/>
    </location>
</feature>
<feature type="compositionally biased region" description="Basic residues" evidence="2">
    <location>
        <begin position="308"/>
        <end position="320"/>
    </location>
</feature>
<reference evidence="3" key="1">
    <citation type="submission" date="2023-08" db="EMBL/GenBank/DDBJ databases">
        <authorList>
            <person name="Alioto T."/>
            <person name="Alioto T."/>
            <person name="Gomez Garrido J."/>
        </authorList>
    </citation>
    <scope>NUCLEOTIDE SEQUENCE</scope>
</reference>
<dbReference type="PANTHER" id="PTHR35662:SF1">
    <property type="entry name" value="INTERACTOR OF HORMAD1 PROTEIN 1"/>
    <property type="match status" value="1"/>
</dbReference>
<sequence>MSHIRNIKDMLNIQTGSKWNGATSGYSSFTDSQLFFGSQFWPENSQNASQEMSLGSSKTSQHSSQEGSDPKFLSSYHARPHLFGDIKDKSKTFGLLDKFEEDKKKAKEKTDSDSLTKELHYIRETLSNIYQLVSGTEKNTAVCQTILENFDKFASTLQNHLSSLQSNISQQFETLQDKVNSHEKKTTELEERMLKSGESTTELGLNLQSLKKSLECLRVDQEKERNMMEEALKLLSALVAEHSARPSTEGAVDSAIQTSPGLDQQVSISLQENKLENTQLSCMSNNFDHSQAEVLPQVPGRIIGKRKFLPRGHGRRKKRPLVISQRSKHAVTDENSQSNINCNKQQNISLPLCERYDTNNINNQDCRISGCLKPLNKEPRSKAWGCAITPFSSWSQDSSSSVCLVGNEPLLEKPSAESKTATPVKLQSLWQLFDIDSDSF</sequence>